<dbReference type="CDD" id="cd00143">
    <property type="entry name" value="PP2Cc"/>
    <property type="match status" value="1"/>
</dbReference>
<protein>
    <recommendedName>
        <fullName evidence="6">PPM-type phosphatase domain-containing protein</fullName>
    </recommendedName>
</protein>
<dbReference type="PROSITE" id="PS01032">
    <property type="entry name" value="PPM_1"/>
    <property type="match status" value="1"/>
</dbReference>
<dbReference type="PROSITE" id="PS51746">
    <property type="entry name" value="PPM_2"/>
    <property type="match status" value="1"/>
</dbReference>
<reference evidence="7 8" key="1">
    <citation type="submission" date="2024-04" db="EMBL/GenBank/DDBJ databases">
        <title>Tritrichomonas musculus Genome.</title>
        <authorList>
            <person name="Alves-Ferreira E."/>
            <person name="Grigg M."/>
            <person name="Lorenzi H."/>
            <person name="Galac M."/>
        </authorList>
    </citation>
    <scope>NUCLEOTIDE SEQUENCE [LARGE SCALE GENOMIC DNA]</scope>
    <source>
        <strain evidence="7 8">EAF2021</strain>
    </source>
</reference>
<keyword evidence="8" id="KW-1185">Reference proteome</keyword>
<sequence length="535" mass="61264">MMRSSRAGGRVPLITPTASTRPMKKISQNARPGTVRCSRSVGRTFYLSGKQQFPGGHADAIGRRPTMEDACVCVGEFAGPRTQYYAVFDGHGGREASAYCAEKLHSLIASKYVKGVPLGPIISKSIHEINQNIISTWEYAGTTAAIAIIADDKIYTANVGDSRVILVKDQKAIRLSVDHKATFPRERRAVLKRGGSIFQGRVNGILMLSRAIGDATVSRYITAEPYQTETPFQEGLKLILACDGVWDVMSDQNAADIFNHSTQPVDAARAIKNEALKRGSMDNVSVICVDLTYKDDVKDYTETQYQNESPRHSRRQPLYKEDIKDYSDTLYQIESSRHSSRQPLYKDNNILFDKERLVHQNQEIDKDKNEDKDNENEKEIASESNQNQEKNDESEEEVTDSSEKNDQEFQEQQEQQELQEIHQQHHQPQKQQKQHYQQKQQQKQQINEFAKPQHLQIQSLHLTLQKTKPQIVVTKKQNQQNNQQYQQFQQYFKTTKIQGYQLEPRPPKTPNQENQLGTTLTIHRPHRQIRQQDSK</sequence>
<dbReference type="InterPro" id="IPR036457">
    <property type="entry name" value="PPM-type-like_dom_sf"/>
</dbReference>
<feature type="region of interest" description="Disordered" evidence="5">
    <location>
        <begin position="361"/>
        <end position="446"/>
    </location>
</feature>
<accession>A0ABR2KS29</accession>
<dbReference type="InterPro" id="IPR000222">
    <property type="entry name" value="PP2C_BS"/>
</dbReference>
<evidence type="ECO:0000313" key="8">
    <source>
        <dbReference type="Proteomes" id="UP001470230"/>
    </source>
</evidence>
<dbReference type="PANTHER" id="PTHR47992">
    <property type="entry name" value="PROTEIN PHOSPHATASE"/>
    <property type="match status" value="1"/>
</dbReference>
<dbReference type="InterPro" id="IPR015655">
    <property type="entry name" value="PP2C"/>
</dbReference>
<organism evidence="7 8">
    <name type="scientific">Tritrichomonas musculus</name>
    <dbReference type="NCBI Taxonomy" id="1915356"/>
    <lineage>
        <taxon>Eukaryota</taxon>
        <taxon>Metamonada</taxon>
        <taxon>Parabasalia</taxon>
        <taxon>Tritrichomonadida</taxon>
        <taxon>Tritrichomonadidae</taxon>
        <taxon>Tritrichomonas</taxon>
    </lineage>
</organism>
<evidence type="ECO:0000256" key="4">
    <source>
        <dbReference type="RuleBase" id="RU003465"/>
    </source>
</evidence>
<dbReference type="Proteomes" id="UP001470230">
    <property type="component" value="Unassembled WGS sequence"/>
</dbReference>
<evidence type="ECO:0000256" key="1">
    <source>
        <dbReference type="ARBA" id="ARBA00022723"/>
    </source>
</evidence>
<evidence type="ECO:0000256" key="2">
    <source>
        <dbReference type="ARBA" id="ARBA00022801"/>
    </source>
</evidence>
<evidence type="ECO:0000313" key="7">
    <source>
        <dbReference type="EMBL" id="KAK8893920.1"/>
    </source>
</evidence>
<dbReference type="SUPFAM" id="SSF81606">
    <property type="entry name" value="PP2C-like"/>
    <property type="match status" value="1"/>
</dbReference>
<name>A0ABR2KS29_9EUKA</name>
<dbReference type="Gene3D" id="3.60.40.10">
    <property type="entry name" value="PPM-type phosphatase domain"/>
    <property type="match status" value="1"/>
</dbReference>
<comment type="caution">
    <text evidence="7">The sequence shown here is derived from an EMBL/GenBank/DDBJ whole genome shotgun (WGS) entry which is preliminary data.</text>
</comment>
<keyword evidence="1" id="KW-0479">Metal-binding</keyword>
<evidence type="ECO:0000256" key="5">
    <source>
        <dbReference type="SAM" id="MobiDB-lite"/>
    </source>
</evidence>
<dbReference type="Pfam" id="PF00481">
    <property type="entry name" value="PP2C"/>
    <property type="match status" value="1"/>
</dbReference>
<gene>
    <name evidence="7" type="ORF">M9Y10_022349</name>
</gene>
<feature type="compositionally biased region" description="Basic and acidic residues" evidence="5">
    <location>
        <begin position="361"/>
        <end position="381"/>
    </location>
</feature>
<dbReference type="SMART" id="SM00332">
    <property type="entry name" value="PP2Cc"/>
    <property type="match status" value="1"/>
</dbReference>
<proteinExistence type="inferred from homology"/>
<evidence type="ECO:0000256" key="3">
    <source>
        <dbReference type="ARBA" id="ARBA00022912"/>
    </source>
</evidence>
<evidence type="ECO:0000259" key="6">
    <source>
        <dbReference type="PROSITE" id="PS51746"/>
    </source>
</evidence>
<keyword evidence="2 4" id="KW-0378">Hydrolase</keyword>
<dbReference type="InterPro" id="IPR001932">
    <property type="entry name" value="PPM-type_phosphatase-like_dom"/>
</dbReference>
<feature type="compositionally biased region" description="Low complexity" evidence="5">
    <location>
        <begin position="429"/>
        <end position="445"/>
    </location>
</feature>
<keyword evidence="3 4" id="KW-0904">Protein phosphatase</keyword>
<feature type="domain" description="PPM-type phosphatase" evidence="6">
    <location>
        <begin position="54"/>
        <end position="291"/>
    </location>
</feature>
<dbReference type="SMART" id="SM00331">
    <property type="entry name" value="PP2C_SIG"/>
    <property type="match status" value="1"/>
</dbReference>
<comment type="similarity">
    <text evidence="4">Belongs to the PP2C family.</text>
</comment>
<dbReference type="EMBL" id="JAPFFF010000003">
    <property type="protein sequence ID" value="KAK8893920.1"/>
    <property type="molecule type" value="Genomic_DNA"/>
</dbReference>